<dbReference type="InterPro" id="IPR003010">
    <property type="entry name" value="C-N_Hydrolase"/>
</dbReference>
<protein>
    <submittedName>
        <fullName evidence="4">Predicted amidohydrolase</fullName>
    </submittedName>
</protein>
<organism evidence="4 5">
    <name type="scientific">Rubritalea squalenifaciens DSM 18772</name>
    <dbReference type="NCBI Taxonomy" id="1123071"/>
    <lineage>
        <taxon>Bacteria</taxon>
        <taxon>Pseudomonadati</taxon>
        <taxon>Verrucomicrobiota</taxon>
        <taxon>Verrucomicrobiia</taxon>
        <taxon>Verrucomicrobiales</taxon>
        <taxon>Rubritaleaceae</taxon>
        <taxon>Rubritalea</taxon>
    </lineage>
</organism>
<dbReference type="PANTHER" id="PTHR23088:SF50">
    <property type="entry name" value="HYDROLASE YHCX"/>
    <property type="match status" value="1"/>
</dbReference>
<dbReference type="PROSITE" id="PS50263">
    <property type="entry name" value="CN_HYDROLASE"/>
    <property type="match status" value="1"/>
</dbReference>
<dbReference type="Pfam" id="PF00583">
    <property type="entry name" value="Acetyltransf_1"/>
    <property type="match status" value="1"/>
</dbReference>
<accession>A0A1M6P3E7</accession>
<dbReference type="GO" id="GO:0016787">
    <property type="term" value="F:hydrolase activity"/>
    <property type="evidence" value="ECO:0007669"/>
    <property type="project" value="UniProtKB-KW"/>
</dbReference>
<dbReference type="SUPFAM" id="SSF56317">
    <property type="entry name" value="Carbon-nitrogen hydrolase"/>
    <property type="match status" value="1"/>
</dbReference>
<keyword evidence="5" id="KW-1185">Reference proteome</keyword>
<evidence type="ECO:0000259" key="2">
    <source>
        <dbReference type="PROSITE" id="PS50263"/>
    </source>
</evidence>
<dbReference type="InterPro" id="IPR000182">
    <property type="entry name" value="GNAT_dom"/>
</dbReference>
<evidence type="ECO:0000259" key="3">
    <source>
        <dbReference type="PROSITE" id="PS51186"/>
    </source>
</evidence>
<name>A0A1M6P3E7_9BACT</name>
<comment type="similarity">
    <text evidence="1">Belongs to the carbon-nitrogen hydrolase superfamily. NIT1/NIT2 family.</text>
</comment>
<dbReference type="OrthoDB" id="9811121at2"/>
<dbReference type="CDD" id="cd07574">
    <property type="entry name" value="nitrilase_Rim1_like"/>
    <property type="match status" value="1"/>
</dbReference>
<evidence type="ECO:0000313" key="5">
    <source>
        <dbReference type="Proteomes" id="UP000184510"/>
    </source>
</evidence>
<dbReference type="AlphaFoldDB" id="A0A1M6P3E7"/>
<dbReference type="InterPro" id="IPR001110">
    <property type="entry name" value="UPF0012_CS"/>
</dbReference>
<dbReference type="RefSeq" id="WP_159434985.1">
    <property type="nucleotide sequence ID" value="NZ_FQYR01000005.1"/>
</dbReference>
<dbReference type="Proteomes" id="UP000184510">
    <property type="component" value="Unassembled WGS sequence"/>
</dbReference>
<dbReference type="InParanoid" id="A0A1M6P3E7"/>
<dbReference type="PANTHER" id="PTHR23088">
    <property type="entry name" value="NITRILASE-RELATED"/>
    <property type="match status" value="1"/>
</dbReference>
<keyword evidence="4" id="KW-0378">Hydrolase</keyword>
<reference evidence="4 5" key="1">
    <citation type="submission" date="2016-11" db="EMBL/GenBank/DDBJ databases">
        <authorList>
            <person name="Jaros S."/>
            <person name="Januszkiewicz K."/>
            <person name="Wedrychowicz H."/>
        </authorList>
    </citation>
    <scope>NUCLEOTIDE SEQUENCE [LARGE SCALE GENOMIC DNA]</scope>
    <source>
        <strain evidence="4 5">DSM 18772</strain>
    </source>
</reference>
<dbReference type="SUPFAM" id="SSF55729">
    <property type="entry name" value="Acyl-CoA N-acyltransferases (Nat)"/>
    <property type="match status" value="1"/>
</dbReference>
<dbReference type="CDD" id="cd04301">
    <property type="entry name" value="NAT_SF"/>
    <property type="match status" value="1"/>
</dbReference>
<feature type="domain" description="CN hydrolase" evidence="2">
    <location>
        <begin position="227"/>
        <end position="482"/>
    </location>
</feature>
<evidence type="ECO:0000313" key="4">
    <source>
        <dbReference type="EMBL" id="SHK02440.1"/>
    </source>
</evidence>
<dbReference type="Pfam" id="PF00795">
    <property type="entry name" value="CN_hydrolase"/>
    <property type="match status" value="1"/>
</dbReference>
<dbReference type="EMBL" id="FQYR01000005">
    <property type="protein sequence ID" value="SHK02440.1"/>
    <property type="molecule type" value="Genomic_DNA"/>
</dbReference>
<dbReference type="Gene3D" id="3.40.630.30">
    <property type="match status" value="1"/>
</dbReference>
<dbReference type="STRING" id="1123071.SAMN02745181_3063"/>
<evidence type="ECO:0000256" key="1">
    <source>
        <dbReference type="ARBA" id="ARBA00010613"/>
    </source>
</evidence>
<feature type="domain" description="N-acetyltransferase" evidence="3">
    <location>
        <begin position="13"/>
        <end position="216"/>
    </location>
</feature>
<proteinExistence type="inferred from homology"/>
<dbReference type="GO" id="GO:0016747">
    <property type="term" value="F:acyltransferase activity, transferring groups other than amino-acyl groups"/>
    <property type="evidence" value="ECO:0007669"/>
    <property type="project" value="InterPro"/>
</dbReference>
<dbReference type="InterPro" id="IPR016181">
    <property type="entry name" value="Acyl_CoA_acyltransferase"/>
</dbReference>
<dbReference type="PROSITE" id="PS51186">
    <property type="entry name" value="GNAT"/>
    <property type="match status" value="1"/>
</dbReference>
<sequence length="531" mass="60379">MDESLFETPAGTLKVRNAREDDIPRLIEVYARAFPGLIETDELWQPDQLQSHIEIFPEGQFVAELDGNIVGAASSLIVNLGKDPLRPHTYYGITDDGYFYNHDYQGDTLYGADVYVDPKVQRAGIGNALYSRRRDLCRKLNLRRILSGGRLWNYEKYAAEFSPQEYVARVQAGEIHDQVLTFQLNQGFVVRAVMPNYIRDKRSQDHASLIEWLNPDYQSNRDEDSKVRVSCVQYQMRRLTSFEDFEAQVKYFVSTAADYKSEFVLFPEFFSVQLLSQMDPATSQEGIRKLAECTDRFINLISGLAREFGLYVIAGSHPVMEGDKLYNKAMLFRPDGSYVAQPKLHITPSERIAWGITGGNELMLIQTPKAKVGILICYDIEFPEAARYLAEKGAEIIFVPYCTDNRQGFLRVSLCAHARAIENQIYVVTAGVVGNLPDVPVMDIHYGRATVYTPSDFEFARDGIQAQSDANVETMLVTDLDISDLYRSRESGSVTPVSDRRRDLFEFKSYLRNSFEKRGVERSVVTDSEES</sequence>
<dbReference type="Gene3D" id="3.60.110.10">
    <property type="entry name" value="Carbon-nitrogen hydrolase"/>
    <property type="match status" value="1"/>
</dbReference>
<dbReference type="InterPro" id="IPR036526">
    <property type="entry name" value="C-N_Hydrolase_sf"/>
</dbReference>
<gene>
    <name evidence="4" type="ORF">SAMN02745181_3063</name>
</gene>
<dbReference type="PROSITE" id="PS01227">
    <property type="entry name" value="UPF0012"/>
    <property type="match status" value="1"/>
</dbReference>